<proteinExistence type="predicted"/>
<protein>
    <submittedName>
        <fullName evidence="1">Uncharacterized protein</fullName>
    </submittedName>
</protein>
<gene>
    <name evidence="1" type="ORF">COA71_14660</name>
</gene>
<comment type="caution">
    <text evidence="1">The sequence shown here is derived from an EMBL/GenBank/DDBJ whole genome shotgun (WGS) entry which is preliminary data.</text>
</comment>
<evidence type="ECO:0000313" key="2">
    <source>
        <dbReference type="Proteomes" id="UP000228987"/>
    </source>
</evidence>
<reference evidence="2" key="1">
    <citation type="submission" date="2017-08" db="EMBL/GenBank/DDBJ databases">
        <title>A dynamic microbial community with high functional redundancy inhabits the cold, oxic subseafloor aquifer.</title>
        <authorList>
            <person name="Tully B.J."/>
            <person name="Wheat C.G."/>
            <person name="Glazer B.T."/>
            <person name="Huber J.A."/>
        </authorList>
    </citation>
    <scope>NUCLEOTIDE SEQUENCE [LARGE SCALE GENOMIC DNA]</scope>
</reference>
<dbReference type="EMBL" id="NVWI01000020">
    <property type="protein sequence ID" value="PCJ39026.1"/>
    <property type="molecule type" value="Genomic_DNA"/>
</dbReference>
<organism evidence="1 2">
    <name type="scientific">SAR86 cluster bacterium</name>
    <dbReference type="NCBI Taxonomy" id="2030880"/>
    <lineage>
        <taxon>Bacteria</taxon>
        <taxon>Pseudomonadati</taxon>
        <taxon>Pseudomonadota</taxon>
        <taxon>Gammaproteobacteria</taxon>
        <taxon>SAR86 cluster</taxon>
    </lineage>
</organism>
<dbReference type="AlphaFoldDB" id="A0A2A5C6M5"/>
<dbReference type="Proteomes" id="UP000228987">
    <property type="component" value="Unassembled WGS sequence"/>
</dbReference>
<evidence type="ECO:0000313" key="1">
    <source>
        <dbReference type="EMBL" id="PCJ39026.1"/>
    </source>
</evidence>
<accession>A0A2A5C6M5</accession>
<name>A0A2A5C6M5_9GAMM</name>
<sequence length="77" mass="8980">MGWYLFKFLKSEKIMNTTQDYNAIFYDTQFCEHCKKLTGGMVKINDAISSRNGRFACNTCLKLTTLKEVVSIYEHIK</sequence>